<accession>A0ABZ2I833</accession>
<sequence length="225" mass="25036">MPTLADTHAPYRPGRFSAIGPLAFMSRMDPAERTNIFVATIVLVTIVAAIAMLPNTEEKAQVLLSQGRIEEAISLYETRRETAQLNPFEAYSLAGLYRDQGKAGLLIRLLEDEIAIRPQSDWARPMLVDLYRGDNTYGNEARILAQIFARAPTAAAYRRLIALYRLEGDRTGERATIELGRANGLASQHDLARLDRLKSALAMDETAEWRSSARVDNTSSQETVQ</sequence>
<dbReference type="Gene3D" id="1.25.40.10">
    <property type="entry name" value="Tetratricopeptide repeat domain"/>
    <property type="match status" value="1"/>
</dbReference>
<evidence type="ECO:0000313" key="2">
    <source>
        <dbReference type="EMBL" id="WWT33670.1"/>
    </source>
</evidence>
<gene>
    <name evidence="2" type="ORF">V6617_04200</name>
</gene>
<reference evidence="2 3" key="1">
    <citation type="submission" date="2024-02" db="EMBL/GenBank/DDBJ databases">
        <title>Complete genome sequence of Pelagibacterium nitratireducens ZH15.</title>
        <authorList>
            <person name="Zhao L.H."/>
        </authorList>
    </citation>
    <scope>NUCLEOTIDE SEQUENCE [LARGE SCALE GENOMIC DNA]</scope>
    <source>
        <strain evidence="2 3">ZH15</strain>
    </source>
</reference>
<proteinExistence type="predicted"/>
<feature type="transmembrane region" description="Helical" evidence="1">
    <location>
        <begin position="34"/>
        <end position="53"/>
    </location>
</feature>
<dbReference type="RefSeq" id="WP_338609326.1">
    <property type="nucleotide sequence ID" value="NZ_CP146275.1"/>
</dbReference>
<keyword evidence="1" id="KW-1133">Transmembrane helix</keyword>
<keyword evidence="3" id="KW-1185">Reference proteome</keyword>
<dbReference type="InterPro" id="IPR011990">
    <property type="entry name" value="TPR-like_helical_dom_sf"/>
</dbReference>
<keyword evidence="1" id="KW-0812">Transmembrane</keyword>
<organism evidence="2 3">
    <name type="scientific">Pelagibacterium nitratireducens</name>
    <dbReference type="NCBI Taxonomy" id="1046114"/>
    <lineage>
        <taxon>Bacteria</taxon>
        <taxon>Pseudomonadati</taxon>
        <taxon>Pseudomonadota</taxon>
        <taxon>Alphaproteobacteria</taxon>
        <taxon>Hyphomicrobiales</taxon>
        <taxon>Devosiaceae</taxon>
        <taxon>Pelagibacterium</taxon>
    </lineage>
</organism>
<name>A0ABZ2I833_9HYPH</name>
<protein>
    <submittedName>
        <fullName evidence="2">Uncharacterized protein</fullName>
    </submittedName>
</protein>
<keyword evidence="1" id="KW-0472">Membrane</keyword>
<dbReference type="SUPFAM" id="SSF48452">
    <property type="entry name" value="TPR-like"/>
    <property type="match status" value="1"/>
</dbReference>
<dbReference type="Proteomes" id="UP001369958">
    <property type="component" value="Chromosome"/>
</dbReference>
<evidence type="ECO:0000256" key="1">
    <source>
        <dbReference type="SAM" id="Phobius"/>
    </source>
</evidence>
<evidence type="ECO:0000313" key="3">
    <source>
        <dbReference type="Proteomes" id="UP001369958"/>
    </source>
</evidence>
<dbReference type="EMBL" id="CP146275">
    <property type="protein sequence ID" value="WWT33670.1"/>
    <property type="molecule type" value="Genomic_DNA"/>
</dbReference>